<reference evidence="3 4" key="1">
    <citation type="submission" date="2022-06" db="EMBL/GenBank/DDBJ databases">
        <title>Thiomicrohabdus sp. nov, an obligately chemolithoautotrophic, sulfur-oxidizing bacterium isolated from beach of Guanyin Mountain. Amoy.</title>
        <authorList>
            <person name="Zhu H."/>
        </authorList>
    </citation>
    <scope>NUCLEOTIDE SEQUENCE [LARGE SCALE GENOMIC DNA]</scope>
    <source>
        <strain evidence="3 4">XGS-01</strain>
    </source>
</reference>
<dbReference type="InterPro" id="IPR050229">
    <property type="entry name" value="GlpE_sulfurtransferase"/>
</dbReference>
<organism evidence="3 4">
    <name type="scientific">Thiomicrorhabdus lithotrophica</name>
    <dbReference type="NCBI Taxonomy" id="2949997"/>
    <lineage>
        <taxon>Bacteria</taxon>
        <taxon>Pseudomonadati</taxon>
        <taxon>Pseudomonadota</taxon>
        <taxon>Gammaproteobacteria</taxon>
        <taxon>Thiotrichales</taxon>
        <taxon>Piscirickettsiaceae</taxon>
        <taxon>Thiomicrorhabdus</taxon>
    </lineage>
</organism>
<dbReference type="PANTHER" id="PTHR43031">
    <property type="entry name" value="FAD-DEPENDENT OXIDOREDUCTASE"/>
    <property type="match status" value="1"/>
</dbReference>
<dbReference type="CDD" id="cd00158">
    <property type="entry name" value="RHOD"/>
    <property type="match status" value="1"/>
</dbReference>
<dbReference type="PROSITE" id="PS50206">
    <property type="entry name" value="RHODANESE_3"/>
    <property type="match status" value="1"/>
</dbReference>
<keyword evidence="4" id="KW-1185">Reference proteome</keyword>
<dbReference type="RefSeq" id="WP_275594864.1">
    <property type="nucleotide sequence ID" value="NZ_CP102381.1"/>
</dbReference>
<proteinExistence type="predicted"/>
<gene>
    <name evidence="3" type="ORF">NR989_11415</name>
</gene>
<evidence type="ECO:0000313" key="3">
    <source>
        <dbReference type="EMBL" id="WEJ62606.1"/>
    </source>
</evidence>
<sequence length="201" mass="22154">MKPFVRLSVLFFVALSTFSAFAEPAKVSKDGQPEYLRIVSEDDKVMAVKVGTGDKAVTIQRTMTSCAKNKGWLQPLIPVAGSHPVTELEVLASLNDKDSMLIDMRQQDHFVEGTIPTAINIPYTEVALRLNELGCEKTSGAWNCTNAKKVYAFCNGPVCPQSPIAMKAMVRDGFPADKIYYYRGGMLDWEALGFTTVEGEF</sequence>
<dbReference type="Gene3D" id="3.40.250.10">
    <property type="entry name" value="Rhodanese-like domain"/>
    <property type="match status" value="1"/>
</dbReference>
<dbReference type="InterPro" id="IPR001763">
    <property type="entry name" value="Rhodanese-like_dom"/>
</dbReference>
<feature type="domain" description="Rhodanese" evidence="2">
    <location>
        <begin position="95"/>
        <end position="198"/>
    </location>
</feature>
<dbReference type="EMBL" id="CP102381">
    <property type="protein sequence ID" value="WEJ62606.1"/>
    <property type="molecule type" value="Genomic_DNA"/>
</dbReference>
<evidence type="ECO:0000256" key="1">
    <source>
        <dbReference type="SAM" id="SignalP"/>
    </source>
</evidence>
<feature type="signal peptide" evidence="1">
    <location>
        <begin position="1"/>
        <end position="22"/>
    </location>
</feature>
<dbReference type="SUPFAM" id="SSF52821">
    <property type="entry name" value="Rhodanese/Cell cycle control phosphatase"/>
    <property type="match status" value="1"/>
</dbReference>
<evidence type="ECO:0000313" key="4">
    <source>
        <dbReference type="Proteomes" id="UP001222275"/>
    </source>
</evidence>
<keyword evidence="1" id="KW-0732">Signal</keyword>
<protein>
    <submittedName>
        <fullName evidence="3">Rhodanese-like domain-containing protein</fullName>
    </submittedName>
</protein>
<dbReference type="Proteomes" id="UP001222275">
    <property type="component" value="Chromosome"/>
</dbReference>
<dbReference type="PANTHER" id="PTHR43031:SF1">
    <property type="entry name" value="PYRIDINE NUCLEOTIDE-DISULPHIDE OXIDOREDUCTASE"/>
    <property type="match status" value="1"/>
</dbReference>
<dbReference type="SMART" id="SM00450">
    <property type="entry name" value="RHOD"/>
    <property type="match status" value="1"/>
</dbReference>
<feature type="chain" id="PRO_5046369453" evidence="1">
    <location>
        <begin position="23"/>
        <end position="201"/>
    </location>
</feature>
<evidence type="ECO:0000259" key="2">
    <source>
        <dbReference type="PROSITE" id="PS50206"/>
    </source>
</evidence>
<dbReference type="Pfam" id="PF00581">
    <property type="entry name" value="Rhodanese"/>
    <property type="match status" value="1"/>
</dbReference>
<accession>A0ABY8C9F4</accession>
<name>A0ABY8C9F4_9GAMM</name>
<dbReference type="InterPro" id="IPR036873">
    <property type="entry name" value="Rhodanese-like_dom_sf"/>
</dbReference>